<dbReference type="EMBL" id="PKSM01000097">
    <property type="protein sequence ID" value="POW13454.1"/>
    <property type="molecule type" value="Genomic_DNA"/>
</dbReference>
<gene>
    <name evidence="1" type="ORF">PSHT_07684</name>
</gene>
<protein>
    <submittedName>
        <fullName evidence="1">Uncharacterized protein</fullName>
    </submittedName>
</protein>
<keyword evidence="2" id="KW-1185">Reference proteome</keyword>
<dbReference type="AlphaFoldDB" id="A0A2S4VVA4"/>
<sequence length="208" mass="23472">FFGEASLSAWWSHHNGSVARSRLSAIRDFGFTFARALEYQEFPSAQPTVWFDSQPDFPLITTQHLDIHSSINCCRITQTHHSANQNMYAILNSKIRSAKLISIFLRPSSSSADSRGYHFLSIVLSALQRVKRKLNFLHDKTPRLSLVPTLSYHSNSPLTKPKHVRHSQLKGVVGLANHELLSRLAWTAFSLDLDVTSSIVDRDAETTK</sequence>
<name>A0A2S4VVA4_9BASI</name>
<dbReference type="VEuPathDB" id="FungiDB:PSHT_07684"/>
<reference evidence="2" key="3">
    <citation type="journal article" date="2018" name="Mol. Plant Microbe Interact.">
        <title>Genome sequence resources for the wheat stripe rust pathogen (Puccinia striiformis f. sp. tritici) and the barley stripe rust pathogen (Puccinia striiformis f. sp. hordei).</title>
        <authorList>
            <person name="Xia C."/>
            <person name="Wang M."/>
            <person name="Yin C."/>
            <person name="Cornejo O.E."/>
            <person name="Hulbert S.H."/>
            <person name="Chen X."/>
        </authorList>
    </citation>
    <scope>NUCLEOTIDE SEQUENCE [LARGE SCALE GENOMIC DNA]</scope>
    <source>
        <strain evidence="2">93TX-2</strain>
    </source>
</reference>
<comment type="caution">
    <text evidence="1">The sequence shown here is derived from an EMBL/GenBank/DDBJ whole genome shotgun (WGS) entry which is preliminary data.</text>
</comment>
<proteinExistence type="predicted"/>
<evidence type="ECO:0000313" key="1">
    <source>
        <dbReference type="EMBL" id="POW13454.1"/>
    </source>
</evidence>
<reference evidence="2" key="2">
    <citation type="journal article" date="2018" name="BMC Genomics">
        <title>Genomic insights into host adaptation between the wheat stripe rust pathogen (Puccinia striiformis f. sp. tritici) and the barley stripe rust pathogen (Puccinia striiformis f. sp. hordei).</title>
        <authorList>
            <person name="Xia C."/>
            <person name="Wang M."/>
            <person name="Yin C."/>
            <person name="Cornejo O.E."/>
            <person name="Hulbert S.H."/>
            <person name="Chen X."/>
        </authorList>
    </citation>
    <scope>NUCLEOTIDE SEQUENCE [LARGE SCALE GENOMIC DNA]</scope>
    <source>
        <strain evidence="2">93TX-2</strain>
    </source>
</reference>
<evidence type="ECO:0000313" key="2">
    <source>
        <dbReference type="Proteomes" id="UP000238274"/>
    </source>
</evidence>
<dbReference type="Proteomes" id="UP000238274">
    <property type="component" value="Unassembled WGS sequence"/>
</dbReference>
<reference evidence="1 2" key="1">
    <citation type="submission" date="2017-12" db="EMBL/GenBank/DDBJ databases">
        <title>Gene loss provides genomic basis for host adaptation in cereal stripe rust fungi.</title>
        <authorList>
            <person name="Xia C."/>
        </authorList>
    </citation>
    <scope>NUCLEOTIDE SEQUENCE [LARGE SCALE GENOMIC DNA]</scope>
    <source>
        <strain evidence="1 2">93TX-2</strain>
    </source>
</reference>
<organism evidence="1 2">
    <name type="scientific">Puccinia striiformis</name>
    <dbReference type="NCBI Taxonomy" id="27350"/>
    <lineage>
        <taxon>Eukaryota</taxon>
        <taxon>Fungi</taxon>
        <taxon>Dikarya</taxon>
        <taxon>Basidiomycota</taxon>
        <taxon>Pucciniomycotina</taxon>
        <taxon>Pucciniomycetes</taxon>
        <taxon>Pucciniales</taxon>
        <taxon>Pucciniaceae</taxon>
        <taxon>Puccinia</taxon>
    </lineage>
</organism>
<feature type="non-terminal residue" evidence="1">
    <location>
        <position position="1"/>
    </location>
</feature>
<accession>A0A2S4VVA4</accession>